<dbReference type="Pfam" id="PF00383">
    <property type="entry name" value="dCMP_cyt_deam_1"/>
    <property type="match status" value="1"/>
</dbReference>
<gene>
    <name evidence="6 8" type="primary">tadA</name>
    <name evidence="8" type="ORF">LC603019_00721</name>
</gene>
<dbReference type="GO" id="GO:0008270">
    <property type="term" value="F:zinc ion binding"/>
    <property type="evidence" value="ECO:0007669"/>
    <property type="project" value="UniProtKB-UniRule"/>
</dbReference>
<comment type="function">
    <text evidence="6">Catalyzes the deamination of adenosine to inosine at the wobble position 34 of tRNA(Arg2).</text>
</comment>
<dbReference type="PANTHER" id="PTHR11079">
    <property type="entry name" value="CYTOSINE DEAMINASE FAMILY MEMBER"/>
    <property type="match status" value="1"/>
</dbReference>
<dbReference type="RefSeq" id="WP_096334765.1">
    <property type="nucleotide sequence ID" value="NZ_CAJPTR010000038.1"/>
</dbReference>
<keyword evidence="1 6" id="KW-0819">tRNA processing</keyword>
<comment type="cofactor">
    <cofactor evidence="6">
        <name>Zn(2+)</name>
        <dbReference type="ChEBI" id="CHEBI:29105"/>
    </cofactor>
    <text evidence="6">Binds 1 zinc ion per subunit.</text>
</comment>
<dbReference type="OrthoDB" id="9802676at2"/>
<feature type="domain" description="CMP/dCMP-type deaminase" evidence="7">
    <location>
        <begin position="17"/>
        <end position="150"/>
    </location>
</feature>
<accession>A0A5E3ZWL2</accession>
<dbReference type="SUPFAM" id="SSF53927">
    <property type="entry name" value="Cytidine deaminase-like"/>
    <property type="match status" value="1"/>
</dbReference>
<evidence type="ECO:0000256" key="1">
    <source>
        <dbReference type="ARBA" id="ARBA00022694"/>
    </source>
</evidence>
<comment type="subunit">
    <text evidence="6">Homodimer.</text>
</comment>
<dbReference type="GO" id="GO:0002100">
    <property type="term" value="P:tRNA wobble adenosine to inosine editing"/>
    <property type="evidence" value="ECO:0007669"/>
    <property type="project" value="UniProtKB-UniRule"/>
</dbReference>
<dbReference type="Proteomes" id="UP000324288">
    <property type="component" value="Chromosome"/>
</dbReference>
<evidence type="ECO:0000259" key="7">
    <source>
        <dbReference type="PROSITE" id="PS51747"/>
    </source>
</evidence>
<evidence type="ECO:0000313" key="9">
    <source>
        <dbReference type="Proteomes" id="UP000324288"/>
    </source>
</evidence>
<proteinExistence type="inferred from homology"/>
<keyword evidence="3 6" id="KW-0378">Hydrolase</keyword>
<dbReference type="GO" id="GO:0052717">
    <property type="term" value="F:tRNA-specific adenosine-34 deaminase activity"/>
    <property type="evidence" value="ECO:0007669"/>
    <property type="project" value="UniProtKB-UniRule"/>
</dbReference>
<dbReference type="PROSITE" id="PS51747">
    <property type="entry name" value="CYT_DCMP_DEAMINASES_2"/>
    <property type="match status" value="1"/>
</dbReference>
<dbReference type="EMBL" id="LR584267">
    <property type="protein sequence ID" value="VHO00401.1"/>
    <property type="molecule type" value="Genomic_DNA"/>
</dbReference>
<comment type="similarity">
    <text evidence="6">Belongs to the cytidine and deoxycytidylate deaminase family.</text>
</comment>
<protein>
    <recommendedName>
        <fullName evidence="6">tRNA-specific adenosine deaminase</fullName>
        <ecNumber evidence="6">3.5.4.33</ecNumber>
    </recommendedName>
</protein>
<organism evidence="8 9">
    <name type="scientific">Lawsonella clevelandensis</name>
    <dbReference type="NCBI Taxonomy" id="1528099"/>
    <lineage>
        <taxon>Bacteria</taxon>
        <taxon>Bacillati</taxon>
        <taxon>Actinomycetota</taxon>
        <taxon>Actinomycetes</taxon>
        <taxon>Mycobacteriales</taxon>
        <taxon>Lawsonellaceae</taxon>
        <taxon>Lawsonella</taxon>
    </lineage>
</organism>
<feature type="binding site" evidence="6">
    <location>
        <position position="106"/>
    </location>
    <ligand>
        <name>Zn(2+)</name>
        <dbReference type="ChEBI" id="CHEBI:29105"/>
        <note>catalytic</note>
    </ligand>
</feature>
<keyword evidence="4 6" id="KW-0862">Zinc</keyword>
<dbReference type="HAMAP" id="MF_00972">
    <property type="entry name" value="tRNA_aden_deaminase"/>
    <property type="match status" value="1"/>
</dbReference>
<dbReference type="Gene3D" id="3.40.140.10">
    <property type="entry name" value="Cytidine Deaminase, domain 2"/>
    <property type="match status" value="1"/>
</dbReference>
<dbReference type="InterPro" id="IPR016193">
    <property type="entry name" value="Cytidine_deaminase-like"/>
</dbReference>
<feature type="binding site" evidence="6">
    <location>
        <position position="75"/>
    </location>
    <ligand>
        <name>Zn(2+)</name>
        <dbReference type="ChEBI" id="CHEBI:29105"/>
        <note>catalytic</note>
    </ligand>
</feature>
<evidence type="ECO:0000313" key="8">
    <source>
        <dbReference type="EMBL" id="VHO00401.1"/>
    </source>
</evidence>
<dbReference type="GeneID" id="84894690"/>
<dbReference type="AlphaFoldDB" id="A0A5E3ZWL2"/>
<dbReference type="InterPro" id="IPR028883">
    <property type="entry name" value="tRNA_aden_deaminase"/>
</dbReference>
<sequence length="172" mass="17751">MALIGRGLPQPSPAASDEALVRRALALLVDDAGHDVRPADCQADVPVAALVVDPQGRVVAEAVNRREADGDPTAHAEVLALRAAAKSVGDGWRLEGCTLVVTLEPCPMCAGAAVGARVQRIVFGAWEPKTGGCGSLIDIPRVPGAAFVPEVVGGVCEAPCAAVLERFFRAKR</sequence>
<keyword evidence="2 6" id="KW-0479">Metal-binding</keyword>
<feature type="binding site" evidence="6">
    <location>
        <position position="109"/>
    </location>
    <ligand>
        <name>Zn(2+)</name>
        <dbReference type="ChEBI" id="CHEBI:29105"/>
        <note>catalytic</note>
    </ligand>
</feature>
<dbReference type="CDD" id="cd01285">
    <property type="entry name" value="nucleoside_deaminase"/>
    <property type="match status" value="1"/>
</dbReference>
<name>A0A5E3ZWL2_9ACTN</name>
<keyword evidence="9" id="KW-1185">Reference proteome</keyword>
<comment type="catalytic activity">
    <reaction evidence="5 6">
        <text>adenosine(34) in tRNA + H2O + H(+) = inosine(34) in tRNA + NH4(+)</text>
        <dbReference type="Rhea" id="RHEA:43168"/>
        <dbReference type="Rhea" id="RHEA-COMP:10373"/>
        <dbReference type="Rhea" id="RHEA-COMP:10374"/>
        <dbReference type="ChEBI" id="CHEBI:15377"/>
        <dbReference type="ChEBI" id="CHEBI:15378"/>
        <dbReference type="ChEBI" id="CHEBI:28938"/>
        <dbReference type="ChEBI" id="CHEBI:74411"/>
        <dbReference type="ChEBI" id="CHEBI:82852"/>
        <dbReference type="EC" id="3.5.4.33"/>
    </reaction>
</comment>
<dbReference type="EC" id="3.5.4.33" evidence="6"/>
<dbReference type="InterPro" id="IPR002125">
    <property type="entry name" value="CMP_dCMP_dom"/>
</dbReference>
<reference evidence="8 9" key="1">
    <citation type="submission" date="2019-04" db="EMBL/GenBank/DDBJ databases">
        <authorList>
            <person name="Seth-Smith MB H."/>
            <person name="Seth-Smith H."/>
        </authorList>
    </citation>
    <scope>NUCLEOTIDE SEQUENCE [LARGE SCALE GENOMIC DNA]</scope>
    <source>
        <strain evidence="8">USB-603019</strain>
    </source>
</reference>
<feature type="active site" description="Proton donor" evidence="6">
    <location>
        <position position="77"/>
    </location>
</feature>
<evidence type="ECO:0000256" key="6">
    <source>
        <dbReference type="HAMAP-Rule" id="MF_00972"/>
    </source>
</evidence>
<evidence type="ECO:0000256" key="2">
    <source>
        <dbReference type="ARBA" id="ARBA00022723"/>
    </source>
</evidence>
<dbReference type="PANTHER" id="PTHR11079:SF202">
    <property type="entry name" value="TRNA-SPECIFIC ADENOSINE DEAMINASE"/>
    <property type="match status" value="1"/>
</dbReference>
<evidence type="ECO:0000256" key="4">
    <source>
        <dbReference type="ARBA" id="ARBA00022833"/>
    </source>
</evidence>
<evidence type="ECO:0000256" key="5">
    <source>
        <dbReference type="ARBA" id="ARBA00048045"/>
    </source>
</evidence>
<evidence type="ECO:0000256" key="3">
    <source>
        <dbReference type="ARBA" id="ARBA00022801"/>
    </source>
</evidence>